<evidence type="ECO:0000313" key="6">
    <source>
        <dbReference type="Proteomes" id="UP000217790"/>
    </source>
</evidence>
<reference evidence="6" key="1">
    <citation type="journal article" date="2017" name="Nat. Ecol. Evol.">
        <title>Genome expansion and lineage-specific genetic innovations in the forest pathogenic fungi Armillaria.</title>
        <authorList>
            <person name="Sipos G."/>
            <person name="Prasanna A.N."/>
            <person name="Walter M.C."/>
            <person name="O'Connor E."/>
            <person name="Balint B."/>
            <person name="Krizsan K."/>
            <person name="Kiss B."/>
            <person name="Hess J."/>
            <person name="Varga T."/>
            <person name="Slot J."/>
            <person name="Riley R."/>
            <person name="Boka B."/>
            <person name="Rigling D."/>
            <person name="Barry K."/>
            <person name="Lee J."/>
            <person name="Mihaltcheva S."/>
            <person name="LaButti K."/>
            <person name="Lipzen A."/>
            <person name="Waldron R."/>
            <person name="Moloney N.M."/>
            <person name="Sperisen C."/>
            <person name="Kredics L."/>
            <person name="Vagvoelgyi C."/>
            <person name="Patrignani A."/>
            <person name="Fitzpatrick D."/>
            <person name="Nagy I."/>
            <person name="Doyle S."/>
            <person name="Anderson J.B."/>
            <person name="Grigoriev I.V."/>
            <person name="Gueldener U."/>
            <person name="Muensterkoetter M."/>
            <person name="Nagy L.G."/>
        </authorList>
    </citation>
    <scope>NUCLEOTIDE SEQUENCE [LARGE SCALE GENOMIC DNA]</scope>
    <source>
        <strain evidence="6">Ar21-2</strain>
    </source>
</reference>
<proteinExistence type="predicted"/>
<name>A0A2H3DAV0_ARMGA</name>
<keyword evidence="6" id="KW-1185">Reference proteome</keyword>
<dbReference type="EMBL" id="KZ293659">
    <property type="protein sequence ID" value="PBK92361.1"/>
    <property type="molecule type" value="Genomic_DNA"/>
</dbReference>
<evidence type="ECO:0000256" key="2">
    <source>
        <dbReference type="SAM" id="MobiDB-lite"/>
    </source>
</evidence>
<keyword evidence="1 3" id="KW-0732">Signal</keyword>
<dbReference type="InParanoid" id="A0A2H3DAV0"/>
<feature type="region of interest" description="Disordered" evidence="2">
    <location>
        <begin position="127"/>
        <end position="149"/>
    </location>
</feature>
<evidence type="ECO:0000313" key="5">
    <source>
        <dbReference type="EMBL" id="PBK92361.1"/>
    </source>
</evidence>
<dbReference type="OrthoDB" id="5420143at2759"/>
<evidence type="ECO:0000256" key="1">
    <source>
        <dbReference type="ARBA" id="ARBA00022729"/>
    </source>
</evidence>
<feature type="domain" description="Yeast cell wall synthesis Kre9/Knh1-like N-terminal" evidence="4">
    <location>
        <begin position="25"/>
        <end position="110"/>
    </location>
</feature>
<evidence type="ECO:0000259" key="4">
    <source>
        <dbReference type="Pfam" id="PF10342"/>
    </source>
</evidence>
<evidence type="ECO:0000256" key="3">
    <source>
        <dbReference type="SAM" id="SignalP"/>
    </source>
</evidence>
<feature type="chain" id="PRO_5013682214" description="Yeast cell wall synthesis Kre9/Knh1-like N-terminal domain-containing protein" evidence="3">
    <location>
        <begin position="19"/>
        <end position="202"/>
    </location>
</feature>
<dbReference type="Pfam" id="PF10342">
    <property type="entry name" value="Kre9_KNH"/>
    <property type="match status" value="1"/>
</dbReference>
<dbReference type="AlphaFoldDB" id="A0A2H3DAV0"/>
<gene>
    <name evidence="5" type="ORF">ARMGADRAFT_1105122</name>
</gene>
<dbReference type="Proteomes" id="UP000217790">
    <property type="component" value="Unassembled WGS sequence"/>
</dbReference>
<organism evidence="5 6">
    <name type="scientific">Armillaria gallica</name>
    <name type="common">Bulbous honey fungus</name>
    <name type="synonym">Armillaria bulbosa</name>
    <dbReference type="NCBI Taxonomy" id="47427"/>
    <lineage>
        <taxon>Eukaryota</taxon>
        <taxon>Fungi</taxon>
        <taxon>Dikarya</taxon>
        <taxon>Basidiomycota</taxon>
        <taxon>Agaricomycotina</taxon>
        <taxon>Agaricomycetes</taxon>
        <taxon>Agaricomycetidae</taxon>
        <taxon>Agaricales</taxon>
        <taxon>Marasmiineae</taxon>
        <taxon>Physalacriaceae</taxon>
        <taxon>Armillaria</taxon>
    </lineage>
</organism>
<dbReference type="STRING" id="47427.A0A2H3DAV0"/>
<dbReference type="InterPro" id="IPR018466">
    <property type="entry name" value="Kre9/Knh1-like_N"/>
</dbReference>
<accession>A0A2H3DAV0</accession>
<feature type="signal peptide" evidence="3">
    <location>
        <begin position="1"/>
        <end position="18"/>
    </location>
</feature>
<sequence>MFSTYLTLTALPLTLVHGLTISNPTETVTSTGPITISWQTSSGDPSVFSIELINQSFNSQYTIANNVDSSLGSLSLTLPRSLPSAHGYTIELMNISNINDIYAQTGTFSVSRRQRGLPVKAVVSASGSGSASVTGSSTRASSTSPFTSSAASTATTSAFNAASRVQVRGVGMLAVIWAWVVAISNLKRHFLFGRDVCYEARA</sequence>
<protein>
    <recommendedName>
        <fullName evidence="4">Yeast cell wall synthesis Kre9/Knh1-like N-terminal domain-containing protein</fullName>
    </recommendedName>
</protein>